<dbReference type="InterPro" id="IPR011250">
    <property type="entry name" value="OMP/PagP_B-barrel"/>
</dbReference>
<accession>A0A1Z3NAZ9</accession>
<sequence length="266" mass="29459">MLSRKLTSLVIVSLALLVPGLGHAQSEGDELDVIELELEKEAPRQQPSISDSTPSYQETAPKDNTLTDFSGLGTLAPFQEISIIQKRFLPKTGRFQLFGGLTTVTNDPFFLTFGGVAKASYFMSESWGLELNYFGLTTSNRQATDELREINGVSTENLVYPKSFIGVDLMYVPVYGKMTWFNETIVPFDLYLSAGYGNTETQSGESAGTVHLAAGQIFALSKAYAVRWDFSWNFFNAKGIDGSTNSFNNLFLTVGMSWFFPEASYR</sequence>
<feature type="region of interest" description="Disordered" evidence="1">
    <location>
        <begin position="42"/>
        <end position="62"/>
    </location>
</feature>
<evidence type="ECO:0000256" key="2">
    <source>
        <dbReference type="SAM" id="SignalP"/>
    </source>
</evidence>
<gene>
    <name evidence="3" type="ORF">B9G79_14355</name>
</gene>
<keyword evidence="2" id="KW-0732">Signal</keyword>
<dbReference type="AlphaFoldDB" id="A0A1Z3NAZ9"/>
<dbReference type="NCBIfam" id="TIGR04565">
    <property type="entry name" value="OMP_myx_plus"/>
    <property type="match status" value="1"/>
</dbReference>
<feature type="chain" id="PRO_5013300697" evidence="2">
    <location>
        <begin position="25"/>
        <end position="266"/>
    </location>
</feature>
<evidence type="ECO:0000313" key="4">
    <source>
        <dbReference type="Proteomes" id="UP000197003"/>
    </source>
</evidence>
<dbReference type="InterPro" id="IPR030820">
    <property type="entry name" value="OMP_myx_plus_Proteobacteria"/>
</dbReference>
<feature type="compositionally biased region" description="Polar residues" evidence="1">
    <location>
        <begin position="45"/>
        <end position="62"/>
    </location>
</feature>
<feature type="signal peptide" evidence="2">
    <location>
        <begin position="1"/>
        <end position="24"/>
    </location>
</feature>
<dbReference type="Proteomes" id="UP000197003">
    <property type="component" value="Chromosome"/>
</dbReference>
<dbReference type="SUPFAM" id="SSF56925">
    <property type="entry name" value="OMPA-like"/>
    <property type="match status" value="1"/>
</dbReference>
<name>A0A1Z3NAZ9_BDEBC</name>
<protein>
    <submittedName>
        <fullName evidence="3">Outer membrane beta-barrel domain-containing protein</fullName>
    </submittedName>
</protein>
<dbReference type="EMBL" id="CP020946">
    <property type="protein sequence ID" value="ASD64663.1"/>
    <property type="molecule type" value="Genomic_DNA"/>
</dbReference>
<proteinExistence type="predicted"/>
<reference evidence="3 4" key="1">
    <citation type="submission" date="2017-04" db="EMBL/GenBank/DDBJ databases">
        <title>Whole genome sequence of Bdellovibrio bacteriovorus strain SSB218315.</title>
        <authorList>
            <person name="Oyedara O."/>
            <person name="Rodriguez-Perez M.A."/>
        </authorList>
    </citation>
    <scope>NUCLEOTIDE SEQUENCE [LARGE SCALE GENOMIC DNA]</scope>
    <source>
        <strain evidence="3 4">SSB218315</strain>
    </source>
</reference>
<evidence type="ECO:0000256" key="1">
    <source>
        <dbReference type="SAM" id="MobiDB-lite"/>
    </source>
</evidence>
<evidence type="ECO:0000313" key="3">
    <source>
        <dbReference type="EMBL" id="ASD64663.1"/>
    </source>
</evidence>
<dbReference type="RefSeq" id="WP_088566113.1">
    <property type="nucleotide sequence ID" value="NZ_CP020946.1"/>
</dbReference>
<organism evidence="3 4">
    <name type="scientific">Bdellovibrio bacteriovorus</name>
    <dbReference type="NCBI Taxonomy" id="959"/>
    <lineage>
        <taxon>Bacteria</taxon>
        <taxon>Pseudomonadati</taxon>
        <taxon>Bdellovibrionota</taxon>
        <taxon>Bdellovibrionia</taxon>
        <taxon>Bdellovibrionales</taxon>
        <taxon>Pseudobdellovibrionaceae</taxon>
        <taxon>Bdellovibrio</taxon>
    </lineage>
</organism>
<dbReference type="OrthoDB" id="5290178at2"/>